<dbReference type="Pfam" id="PF05226">
    <property type="entry name" value="CHASE2"/>
    <property type="match status" value="1"/>
</dbReference>
<keyword evidence="5" id="KW-1185">Reference proteome</keyword>
<dbReference type="EMBL" id="CP001293">
    <property type="protein sequence ID" value="ACK74054.1"/>
    <property type="molecule type" value="Genomic_DNA"/>
</dbReference>
<gene>
    <name evidence="4" type="ordered locus">PCC7424_5483</name>
</gene>
<name>B7KMN2_GLOC7</name>
<feature type="transmembrane region" description="Helical" evidence="2">
    <location>
        <begin position="364"/>
        <end position="383"/>
    </location>
</feature>
<evidence type="ECO:0000313" key="5">
    <source>
        <dbReference type="Proteomes" id="UP000002384"/>
    </source>
</evidence>
<feature type="transmembrane region" description="Helical" evidence="2">
    <location>
        <begin position="338"/>
        <end position="357"/>
    </location>
</feature>
<keyword evidence="1" id="KW-0175">Coiled coil</keyword>
<dbReference type="InterPro" id="IPR007890">
    <property type="entry name" value="CHASE2"/>
</dbReference>
<feature type="transmembrane region" description="Helical" evidence="2">
    <location>
        <begin position="389"/>
        <end position="410"/>
    </location>
</feature>
<dbReference type="HOGENOM" id="CLU_413181_0_0_3"/>
<proteinExistence type="predicted"/>
<keyword evidence="2" id="KW-0812">Transmembrane</keyword>
<keyword evidence="2" id="KW-1133">Transmembrane helix</keyword>
<accession>B7KMN2</accession>
<dbReference type="OrthoDB" id="337251at2"/>
<keyword evidence="2" id="KW-0472">Membrane</keyword>
<evidence type="ECO:0000313" key="4">
    <source>
        <dbReference type="EMBL" id="ACK74054.1"/>
    </source>
</evidence>
<dbReference type="Proteomes" id="UP000002384">
    <property type="component" value="Plasmid pP742402"/>
</dbReference>
<feature type="transmembrane region" description="Helical" evidence="2">
    <location>
        <begin position="21"/>
        <end position="39"/>
    </location>
</feature>
<organism evidence="4 5">
    <name type="scientific">Gloeothece citriformis (strain PCC 7424)</name>
    <name type="common">Cyanothece sp. (strain PCC 7424)</name>
    <dbReference type="NCBI Taxonomy" id="65393"/>
    <lineage>
        <taxon>Bacteria</taxon>
        <taxon>Bacillati</taxon>
        <taxon>Cyanobacteriota</taxon>
        <taxon>Cyanophyceae</taxon>
        <taxon>Oscillatoriophycideae</taxon>
        <taxon>Chroococcales</taxon>
        <taxon>Aphanothecaceae</taxon>
        <taxon>Gloeothece</taxon>
        <taxon>Gloeothece citriformis</taxon>
    </lineage>
</organism>
<feature type="coiled-coil region" evidence="1">
    <location>
        <begin position="414"/>
        <end position="441"/>
    </location>
</feature>
<dbReference type="KEGG" id="cyc:PCC7424_5483"/>
<evidence type="ECO:0000259" key="3">
    <source>
        <dbReference type="SMART" id="SM01080"/>
    </source>
</evidence>
<reference evidence="5" key="1">
    <citation type="journal article" date="2011" name="MBio">
        <title>Novel metabolic attributes of the genus Cyanothece, comprising a group of unicellular nitrogen-fixing Cyanobacteria.</title>
        <authorList>
            <person name="Bandyopadhyay A."/>
            <person name="Elvitigala T."/>
            <person name="Welsh E."/>
            <person name="Stockel J."/>
            <person name="Liberton M."/>
            <person name="Min H."/>
            <person name="Sherman L.A."/>
            <person name="Pakrasi H.B."/>
        </authorList>
    </citation>
    <scope>NUCLEOTIDE SEQUENCE [LARGE SCALE GENOMIC DNA]</scope>
    <source>
        <strain evidence="5">PCC 7424</strain>
        <plasmid evidence="5">pP742402</plasmid>
    </source>
</reference>
<sequence>MINPMFFRNIKQKIEENREKIIFNLIKVALGLSIIWGIGEIRNRGSLQWFEWVNLDIFFQLRPSEPIDNRIILVGQTEDDIKNMKSAYLSDRQVAQLIKIIKEGKPVAIGLDFLRDQPIGEGREELLAIFNNTPTLYGVGKQAGIEGDPDFAPIAPPPIKFEQITEASALEDGDSVVRRQLLYPKTTPPAIPNLGLALAFTYLEKQKGIKPEAGEKKALKLGKATFFLFSNPSGPYTQADDGGYQIFFNWRKIKFHVVSVSDVLAQKNISGLFDNRIVIIGSYAASKKDQFLTPFSRTLSDSPREMFGMEIQAQLASAIISQVLDERPVTLAFWTEPWISAWLIGWGIVICFILTFFSRNWIQIAIFLLGSSVLLIILSYFLFLEAIWFPLIPSLMILWSLGIVLAGLDYEFKKILDNRKIRQLNENLIELNQQLKDKLDRRQAYKEFTVLGNQFSKNLNKELQNLFDLKFILLEKKTNFKQILQKNINDSKNFLELNNTWLETEIATDKVFDSFEAICLKLINHFPRLENLFSNYDWLSDENWEYLTIEETIKLAIKWFHPIYFHEYNVELDKIIKLDFQSEYSNLQKVNSTRFIIVFNRIIDTIFLKVQTGEISYPKNQAEKISYPTITIKTVYKNKLKLIFTVQYLIETTFYNIFFCQELLDYYKAKLTIKQDKEKGLTNWIIDWNDWQSRDQ</sequence>
<evidence type="ECO:0000256" key="1">
    <source>
        <dbReference type="SAM" id="Coils"/>
    </source>
</evidence>
<dbReference type="SMART" id="SM01080">
    <property type="entry name" value="CHASE2"/>
    <property type="match status" value="1"/>
</dbReference>
<evidence type="ECO:0000256" key="2">
    <source>
        <dbReference type="SAM" id="Phobius"/>
    </source>
</evidence>
<geneLocation type="plasmid" evidence="4 5">
    <name>pP742402</name>
</geneLocation>
<protein>
    <submittedName>
        <fullName evidence="4">CHASE2 domain protein</fullName>
    </submittedName>
</protein>
<dbReference type="AlphaFoldDB" id="B7KMN2"/>
<keyword evidence="4" id="KW-0614">Plasmid</keyword>
<feature type="domain" description="CHASE2" evidence="3">
    <location>
        <begin position="47"/>
        <end position="351"/>
    </location>
</feature>